<name>A0AAV7SID1_PLEWA</name>
<sequence>MWRLQKTLSFTATGTIILCRVDCPLDAAVSQAVSPMCRGSVAASEPARLVQAPAHAAPDQGGAQGSCAPDKEAQRGPARERAAPVSDS</sequence>
<protein>
    <submittedName>
        <fullName evidence="3">Uncharacterized protein</fullName>
    </submittedName>
</protein>
<dbReference type="Proteomes" id="UP001066276">
    <property type="component" value="Chromosome 4_2"/>
</dbReference>
<proteinExistence type="predicted"/>
<gene>
    <name evidence="3" type="ORF">NDU88_004276</name>
</gene>
<comment type="caution">
    <text evidence="3">The sequence shown here is derived from an EMBL/GenBank/DDBJ whole genome shotgun (WGS) entry which is preliminary data.</text>
</comment>
<evidence type="ECO:0000313" key="4">
    <source>
        <dbReference type="Proteomes" id="UP001066276"/>
    </source>
</evidence>
<keyword evidence="2" id="KW-0732">Signal</keyword>
<evidence type="ECO:0000313" key="3">
    <source>
        <dbReference type="EMBL" id="KAJ1163824.1"/>
    </source>
</evidence>
<feature type="chain" id="PRO_5043462517" evidence="2">
    <location>
        <begin position="16"/>
        <end position="88"/>
    </location>
</feature>
<keyword evidence="4" id="KW-1185">Reference proteome</keyword>
<feature type="region of interest" description="Disordered" evidence="1">
    <location>
        <begin position="49"/>
        <end position="88"/>
    </location>
</feature>
<organism evidence="3 4">
    <name type="scientific">Pleurodeles waltl</name>
    <name type="common">Iberian ribbed newt</name>
    <dbReference type="NCBI Taxonomy" id="8319"/>
    <lineage>
        <taxon>Eukaryota</taxon>
        <taxon>Metazoa</taxon>
        <taxon>Chordata</taxon>
        <taxon>Craniata</taxon>
        <taxon>Vertebrata</taxon>
        <taxon>Euteleostomi</taxon>
        <taxon>Amphibia</taxon>
        <taxon>Batrachia</taxon>
        <taxon>Caudata</taxon>
        <taxon>Salamandroidea</taxon>
        <taxon>Salamandridae</taxon>
        <taxon>Pleurodelinae</taxon>
        <taxon>Pleurodeles</taxon>
    </lineage>
</organism>
<reference evidence="3" key="1">
    <citation type="journal article" date="2022" name="bioRxiv">
        <title>Sequencing and chromosome-scale assembly of the giantPleurodeles waltlgenome.</title>
        <authorList>
            <person name="Brown T."/>
            <person name="Elewa A."/>
            <person name="Iarovenko S."/>
            <person name="Subramanian E."/>
            <person name="Araus A.J."/>
            <person name="Petzold A."/>
            <person name="Susuki M."/>
            <person name="Suzuki K.-i.T."/>
            <person name="Hayashi T."/>
            <person name="Toyoda A."/>
            <person name="Oliveira C."/>
            <person name="Osipova E."/>
            <person name="Leigh N.D."/>
            <person name="Simon A."/>
            <person name="Yun M.H."/>
        </authorList>
    </citation>
    <scope>NUCLEOTIDE SEQUENCE</scope>
    <source>
        <strain evidence="3">20211129_DDA</strain>
        <tissue evidence="3">Liver</tissue>
    </source>
</reference>
<evidence type="ECO:0000256" key="1">
    <source>
        <dbReference type="SAM" id="MobiDB-lite"/>
    </source>
</evidence>
<accession>A0AAV7SID1</accession>
<feature type="signal peptide" evidence="2">
    <location>
        <begin position="1"/>
        <end position="15"/>
    </location>
</feature>
<feature type="compositionally biased region" description="Basic and acidic residues" evidence="1">
    <location>
        <begin position="69"/>
        <end position="82"/>
    </location>
</feature>
<evidence type="ECO:0000256" key="2">
    <source>
        <dbReference type="SAM" id="SignalP"/>
    </source>
</evidence>
<dbReference type="AlphaFoldDB" id="A0AAV7SID1"/>
<dbReference type="EMBL" id="JANPWB010000008">
    <property type="protein sequence ID" value="KAJ1163824.1"/>
    <property type="molecule type" value="Genomic_DNA"/>
</dbReference>